<accession>A0ABV5MDK1</accession>
<dbReference type="Gene3D" id="3.30.565.10">
    <property type="entry name" value="Histidine kinase-like ATPase, C-terminal domain"/>
    <property type="match status" value="1"/>
</dbReference>
<keyword evidence="7" id="KW-0067">ATP-binding</keyword>
<evidence type="ECO:0000256" key="7">
    <source>
        <dbReference type="ARBA" id="ARBA00022840"/>
    </source>
</evidence>
<keyword evidence="5" id="KW-0547">Nucleotide-binding</keyword>
<dbReference type="InterPro" id="IPR011712">
    <property type="entry name" value="Sig_transdc_His_kin_sub3_dim/P"/>
</dbReference>
<feature type="transmembrane region" description="Helical" evidence="9">
    <location>
        <begin position="131"/>
        <end position="155"/>
    </location>
</feature>
<gene>
    <name evidence="11" type="ORF">ACFFTR_27835</name>
</gene>
<dbReference type="SUPFAM" id="SSF55781">
    <property type="entry name" value="GAF domain-like"/>
    <property type="match status" value="1"/>
</dbReference>
<keyword evidence="8" id="KW-0902">Two-component regulatory system</keyword>
<dbReference type="InterPro" id="IPR050482">
    <property type="entry name" value="Sensor_HK_TwoCompSys"/>
</dbReference>
<evidence type="ECO:0000256" key="1">
    <source>
        <dbReference type="ARBA" id="ARBA00000085"/>
    </source>
</evidence>
<evidence type="ECO:0000256" key="5">
    <source>
        <dbReference type="ARBA" id="ARBA00022741"/>
    </source>
</evidence>
<dbReference type="InterPro" id="IPR003594">
    <property type="entry name" value="HATPase_dom"/>
</dbReference>
<reference evidence="11 12" key="1">
    <citation type="submission" date="2024-09" db="EMBL/GenBank/DDBJ databases">
        <authorList>
            <person name="Sun Q."/>
            <person name="Mori K."/>
        </authorList>
    </citation>
    <scope>NUCLEOTIDE SEQUENCE [LARGE SCALE GENOMIC DNA]</scope>
    <source>
        <strain evidence="11 12">JCM 3307</strain>
    </source>
</reference>
<keyword evidence="9" id="KW-0472">Membrane</keyword>
<evidence type="ECO:0000313" key="12">
    <source>
        <dbReference type="Proteomes" id="UP001589608"/>
    </source>
</evidence>
<dbReference type="Gene3D" id="1.20.5.1930">
    <property type="match status" value="1"/>
</dbReference>
<evidence type="ECO:0000256" key="6">
    <source>
        <dbReference type="ARBA" id="ARBA00022777"/>
    </source>
</evidence>
<comment type="catalytic activity">
    <reaction evidence="1">
        <text>ATP + protein L-histidine = ADP + protein N-phospho-L-histidine.</text>
        <dbReference type="EC" id="2.7.13.3"/>
    </reaction>
</comment>
<protein>
    <recommendedName>
        <fullName evidence="2">histidine kinase</fullName>
        <ecNumber evidence="2">2.7.13.3</ecNumber>
    </recommendedName>
</protein>
<dbReference type="Pfam" id="PF02518">
    <property type="entry name" value="HATPase_c"/>
    <property type="match status" value="1"/>
</dbReference>
<evidence type="ECO:0000313" key="11">
    <source>
        <dbReference type="EMBL" id="MFB9446919.1"/>
    </source>
</evidence>
<name>A0ABV5MDK1_9ACTN</name>
<proteinExistence type="predicted"/>
<comment type="caution">
    <text evidence="11">The sequence shown here is derived from an EMBL/GenBank/DDBJ whole genome shotgun (WGS) entry which is preliminary data.</text>
</comment>
<dbReference type="EC" id="2.7.13.3" evidence="2"/>
<dbReference type="PANTHER" id="PTHR24421">
    <property type="entry name" value="NITRATE/NITRITE SENSOR PROTEIN NARX-RELATED"/>
    <property type="match status" value="1"/>
</dbReference>
<evidence type="ECO:0000256" key="2">
    <source>
        <dbReference type="ARBA" id="ARBA00012438"/>
    </source>
</evidence>
<dbReference type="Pfam" id="PF07730">
    <property type="entry name" value="HisKA_3"/>
    <property type="match status" value="1"/>
</dbReference>
<sequence length="510" mass="54001">MVGAAGDRQGFEDGHGGAAPPVPWLPEPVSAGLGVLGLLLVVALCFGSPVAVRRRLRRARGAQRLQLLWLVWGTLTVPVALLTGWVNHFLVPAVPLFPVALGLVAVGLPVTVGIAILRHRLFDIELVLSRTLTYLLLVAAVAVVYALLLLGAARLTGHDTLGGLLAVGVVAVTVHPAYSYLRRHIERWVYGLRCDPRAAIRLLADRADAADPNGLVAAVAEAVAAALRVDRVRIERSVAPDDGALCEPMVHRGERIGYLAVDLSAGRQFARADLDLVEDLARYAAVVVRAGQLNDELRESRSRIVAAREEERRRLRRDLHDGVGPSLAAVVLKLNATQSRPDPAQRNALIAETRDEVKAAIAEVRRLVDDLRPPAIDEVGLLGAVRQRAAALTGEVTFEVTGPPVLPSLPAAVEAAAFRIASEAMTNVVRHAGATRCRIAVEVGGAFELTVADNGHGIGPGATGGVGWTSMRERAAELGGSCTITSRPEGGLIVRAVLPLPAGHPEEVQP</sequence>
<dbReference type="Gene3D" id="3.30.450.40">
    <property type="match status" value="1"/>
</dbReference>
<dbReference type="SUPFAM" id="SSF55874">
    <property type="entry name" value="ATPase domain of HSP90 chaperone/DNA topoisomerase II/histidine kinase"/>
    <property type="match status" value="1"/>
</dbReference>
<keyword evidence="4" id="KW-0808">Transferase</keyword>
<keyword evidence="3" id="KW-0597">Phosphoprotein</keyword>
<evidence type="ECO:0000256" key="8">
    <source>
        <dbReference type="ARBA" id="ARBA00023012"/>
    </source>
</evidence>
<dbReference type="GO" id="GO:0016301">
    <property type="term" value="F:kinase activity"/>
    <property type="evidence" value="ECO:0007669"/>
    <property type="project" value="UniProtKB-KW"/>
</dbReference>
<keyword evidence="6 11" id="KW-0418">Kinase</keyword>
<keyword evidence="9" id="KW-0812">Transmembrane</keyword>
<dbReference type="Proteomes" id="UP001589608">
    <property type="component" value="Unassembled WGS sequence"/>
</dbReference>
<dbReference type="InterPro" id="IPR029016">
    <property type="entry name" value="GAF-like_dom_sf"/>
</dbReference>
<evidence type="ECO:0000259" key="10">
    <source>
        <dbReference type="SMART" id="SM00387"/>
    </source>
</evidence>
<evidence type="ECO:0000256" key="3">
    <source>
        <dbReference type="ARBA" id="ARBA00022553"/>
    </source>
</evidence>
<feature type="domain" description="Histidine kinase/HSP90-like ATPase" evidence="10">
    <location>
        <begin position="412"/>
        <end position="502"/>
    </location>
</feature>
<dbReference type="PANTHER" id="PTHR24421:SF10">
    <property type="entry name" value="NITRATE_NITRITE SENSOR PROTEIN NARQ"/>
    <property type="match status" value="1"/>
</dbReference>
<keyword evidence="12" id="KW-1185">Reference proteome</keyword>
<dbReference type="EMBL" id="JBHMCA010000051">
    <property type="protein sequence ID" value="MFB9446919.1"/>
    <property type="molecule type" value="Genomic_DNA"/>
</dbReference>
<keyword evidence="9" id="KW-1133">Transmembrane helix</keyword>
<evidence type="ECO:0000256" key="9">
    <source>
        <dbReference type="SAM" id="Phobius"/>
    </source>
</evidence>
<feature type="transmembrane region" description="Helical" evidence="9">
    <location>
        <begin position="96"/>
        <end position="119"/>
    </location>
</feature>
<organism evidence="11 12">
    <name type="scientific">Dactylosporangium vinaceum</name>
    <dbReference type="NCBI Taxonomy" id="53362"/>
    <lineage>
        <taxon>Bacteria</taxon>
        <taxon>Bacillati</taxon>
        <taxon>Actinomycetota</taxon>
        <taxon>Actinomycetes</taxon>
        <taxon>Micromonosporales</taxon>
        <taxon>Micromonosporaceae</taxon>
        <taxon>Dactylosporangium</taxon>
    </lineage>
</organism>
<dbReference type="InterPro" id="IPR036890">
    <property type="entry name" value="HATPase_C_sf"/>
</dbReference>
<dbReference type="CDD" id="cd16917">
    <property type="entry name" value="HATPase_UhpB-NarQ-NarX-like"/>
    <property type="match status" value="1"/>
</dbReference>
<feature type="transmembrane region" description="Helical" evidence="9">
    <location>
        <begin position="67"/>
        <end position="90"/>
    </location>
</feature>
<feature type="transmembrane region" description="Helical" evidence="9">
    <location>
        <begin position="29"/>
        <end position="46"/>
    </location>
</feature>
<dbReference type="RefSeq" id="WP_246656586.1">
    <property type="nucleotide sequence ID" value="NZ_CP061913.1"/>
</dbReference>
<dbReference type="SMART" id="SM00387">
    <property type="entry name" value="HATPase_c"/>
    <property type="match status" value="1"/>
</dbReference>
<evidence type="ECO:0000256" key="4">
    <source>
        <dbReference type="ARBA" id="ARBA00022679"/>
    </source>
</evidence>